<feature type="region of interest" description="Disordered" evidence="1">
    <location>
        <begin position="31"/>
        <end position="119"/>
    </location>
</feature>
<proteinExistence type="predicted"/>
<evidence type="ECO:0000313" key="3">
    <source>
        <dbReference type="EMBL" id="TCP22822.1"/>
    </source>
</evidence>
<dbReference type="AlphaFoldDB" id="A0A4R2NMS5"/>
<dbReference type="EMBL" id="SLXL01000005">
    <property type="protein sequence ID" value="TCP22822.1"/>
    <property type="molecule type" value="Genomic_DNA"/>
</dbReference>
<accession>A0A4R2NMS5</accession>
<comment type="caution">
    <text evidence="3">The sequence shown here is derived from an EMBL/GenBank/DDBJ whole genome shotgun (WGS) entry which is preliminary data.</text>
</comment>
<organism evidence="3 4">
    <name type="scientific">Rhodovulum adriaticum</name>
    <name type="common">Rhodopseudomonas adriatica</name>
    <dbReference type="NCBI Taxonomy" id="35804"/>
    <lineage>
        <taxon>Bacteria</taxon>
        <taxon>Pseudomonadati</taxon>
        <taxon>Pseudomonadota</taxon>
        <taxon>Alphaproteobacteria</taxon>
        <taxon>Rhodobacterales</taxon>
        <taxon>Paracoccaceae</taxon>
        <taxon>Rhodovulum</taxon>
    </lineage>
</organism>
<dbReference type="Gene3D" id="3.10.450.160">
    <property type="entry name" value="inner membrane protein cigr"/>
    <property type="match status" value="1"/>
</dbReference>
<evidence type="ECO:0000313" key="4">
    <source>
        <dbReference type="Proteomes" id="UP000295733"/>
    </source>
</evidence>
<dbReference type="RefSeq" id="WP_165918979.1">
    <property type="nucleotide sequence ID" value="NZ_NRRP01000052.1"/>
</dbReference>
<feature type="chain" id="PRO_5020502072" evidence="2">
    <location>
        <begin position="24"/>
        <end position="151"/>
    </location>
</feature>
<feature type="compositionally biased region" description="Low complexity" evidence="1">
    <location>
        <begin position="39"/>
        <end position="52"/>
    </location>
</feature>
<evidence type="ECO:0000256" key="1">
    <source>
        <dbReference type="SAM" id="MobiDB-lite"/>
    </source>
</evidence>
<dbReference type="Proteomes" id="UP000295733">
    <property type="component" value="Unassembled WGS sequence"/>
</dbReference>
<feature type="compositionally biased region" description="Basic and acidic residues" evidence="1">
    <location>
        <begin position="106"/>
        <end position="119"/>
    </location>
</feature>
<reference evidence="3 4" key="1">
    <citation type="submission" date="2019-03" db="EMBL/GenBank/DDBJ databases">
        <title>Genomic Encyclopedia of Type Strains, Phase IV (KMG-IV): sequencing the most valuable type-strain genomes for metagenomic binning, comparative biology and taxonomic classification.</title>
        <authorList>
            <person name="Goeker M."/>
        </authorList>
    </citation>
    <scope>NUCLEOTIDE SEQUENCE [LARGE SCALE GENOMIC DNA]</scope>
    <source>
        <strain evidence="3 4">DSM 2781</strain>
    </source>
</reference>
<name>A0A4R2NMS5_RHOAD</name>
<gene>
    <name evidence="3" type="ORF">EV656_105123</name>
</gene>
<feature type="signal peptide" evidence="2">
    <location>
        <begin position="1"/>
        <end position="23"/>
    </location>
</feature>
<sequence length="151" mass="15762">MKTPMIAAVAIALGLTGATGAGAQGAPLLKCRPGDTNCQQQQQPGSAAQPGQKTKPAATQDHSAKAKAPGTAAPRAQAETRVPKGKAAQPDSPRVGDSAKHAKHFQRAERSRLPEPPQGREYRVVNDNLVLVDKETMRIVAIVGVLSALFD</sequence>
<evidence type="ECO:0000256" key="2">
    <source>
        <dbReference type="SAM" id="SignalP"/>
    </source>
</evidence>
<keyword evidence="4" id="KW-1185">Reference proteome</keyword>
<keyword evidence="2" id="KW-0732">Signal</keyword>
<protein>
    <submittedName>
        <fullName evidence="3">Nickel/cobalt transporter regulator</fullName>
    </submittedName>
</protein>